<evidence type="ECO:0000313" key="7">
    <source>
        <dbReference type="Proteomes" id="UP001200741"/>
    </source>
</evidence>
<feature type="domain" description="HipA N-terminal subdomain 1" evidence="5">
    <location>
        <begin position="25"/>
        <end position="129"/>
    </location>
</feature>
<name>A0ABS8Y475_9BURK</name>
<dbReference type="Proteomes" id="UP001200741">
    <property type="component" value="Unassembled WGS sequence"/>
</dbReference>
<evidence type="ECO:0000256" key="2">
    <source>
        <dbReference type="ARBA" id="ARBA00022679"/>
    </source>
</evidence>
<protein>
    <submittedName>
        <fullName evidence="6">HipA domain-containing protein</fullName>
    </submittedName>
</protein>
<comment type="similarity">
    <text evidence="1">Belongs to the HipA Ser/Thr kinase family.</text>
</comment>
<evidence type="ECO:0000259" key="4">
    <source>
        <dbReference type="Pfam" id="PF07804"/>
    </source>
</evidence>
<proteinExistence type="inferred from homology"/>
<dbReference type="PANTHER" id="PTHR37419:SF1">
    <property type="entry name" value="SERINE_THREONINE-PROTEIN KINASE TOXIN HIPA"/>
    <property type="match status" value="1"/>
</dbReference>
<keyword evidence="7" id="KW-1185">Reference proteome</keyword>
<evidence type="ECO:0000259" key="5">
    <source>
        <dbReference type="Pfam" id="PF13657"/>
    </source>
</evidence>
<dbReference type="InterPro" id="IPR012893">
    <property type="entry name" value="HipA-like_C"/>
</dbReference>
<accession>A0ABS8Y475</accession>
<evidence type="ECO:0000256" key="3">
    <source>
        <dbReference type="ARBA" id="ARBA00022777"/>
    </source>
</evidence>
<organism evidence="6 7">
    <name type="scientific">Pelomonas cellulosilytica</name>
    <dbReference type="NCBI Taxonomy" id="2906762"/>
    <lineage>
        <taxon>Bacteria</taxon>
        <taxon>Pseudomonadati</taxon>
        <taxon>Pseudomonadota</taxon>
        <taxon>Betaproteobacteria</taxon>
        <taxon>Burkholderiales</taxon>
        <taxon>Sphaerotilaceae</taxon>
        <taxon>Roseateles</taxon>
    </lineage>
</organism>
<dbReference type="PANTHER" id="PTHR37419">
    <property type="entry name" value="SERINE/THREONINE-PROTEIN KINASE TOXIN HIPA"/>
    <property type="match status" value="1"/>
</dbReference>
<evidence type="ECO:0000313" key="6">
    <source>
        <dbReference type="EMBL" id="MCE4558076.1"/>
    </source>
</evidence>
<keyword evidence="3" id="KW-0418">Kinase</keyword>
<dbReference type="Pfam" id="PF07804">
    <property type="entry name" value="HipA_C"/>
    <property type="match status" value="1"/>
</dbReference>
<keyword evidence="2" id="KW-0808">Transferase</keyword>
<reference evidence="6 7" key="1">
    <citation type="submission" date="2021-12" db="EMBL/GenBank/DDBJ databases">
        <title>Genome seq of P8.</title>
        <authorList>
            <person name="Seo T."/>
        </authorList>
    </citation>
    <scope>NUCLEOTIDE SEQUENCE [LARGE SCALE GENOMIC DNA]</scope>
    <source>
        <strain evidence="6 7">P8</strain>
    </source>
</reference>
<gene>
    <name evidence="6" type="ORF">LXT13_27185</name>
</gene>
<dbReference type="EMBL" id="JAJTWU010000016">
    <property type="protein sequence ID" value="MCE4558076.1"/>
    <property type="molecule type" value="Genomic_DNA"/>
</dbReference>
<dbReference type="Gene3D" id="1.10.1070.20">
    <property type="match status" value="1"/>
</dbReference>
<dbReference type="InterPro" id="IPR052028">
    <property type="entry name" value="HipA_Ser/Thr_kinase"/>
</dbReference>
<dbReference type="Pfam" id="PF13657">
    <property type="entry name" value="Couple_hipA"/>
    <property type="match status" value="1"/>
</dbReference>
<sequence length="450" mass="49976">MNARLKDPFTMAQLLLHVPESSQPRQIGWLSQFGDNLRVSFAADYIEDPNRPTLSQLYTGANDGETRAILQAVNDERLVRIGKLPTFFSNLLPEGVNRERLAQQRGVTVEDELELLAAAGHDLTGGVEVVPADDVPKDVQQLHATKNLEPIEPGTVAAPIDNGFSIDGIQTKFSMVHDGRRYVIRHGTAAGDFIAKLPSPRFKDLVLNEGICMRMAKAVGVNTANAEVRPIAELGVPDHVKEAFGEFLLVDRFDRFKREDGSTGRIHFEELTQAIGLDAPKKYQDMEAAMRALLTTLKASPKASADIDEFFRRWTVNALLGNPDAHSKNWGLIYLDGRRAQLSPAYDIVSVASYFDSAKAEELSMNRKIDQTLRTWGEDTAAALAHQVDLYQVARIRRVVRETQRLAVALWPAMLEEAPERVRDTVRLRLKELVPAKVSKAPATSRRAGP</sequence>
<feature type="domain" description="HipA-like C-terminal" evidence="4">
    <location>
        <begin position="164"/>
        <end position="409"/>
    </location>
</feature>
<dbReference type="InterPro" id="IPR017508">
    <property type="entry name" value="HipA_N1"/>
</dbReference>
<dbReference type="RefSeq" id="WP_233375480.1">
    <property type="nucleotide sequence ID" value="NZ_JAJTWU010000016.1"/>
</dbReference>
<comment type="caution">
    <text evidence="6">The sequence shown here is derived from an EMBL/GenBank/DDBJ whole genome shotgun (WGS) entry which is preliminary data.</text>
</comment>
<evidence type="ECO:0000256" key="1">
    <source>
        <dbReference type="ARBA" id="ARBA00010164"/>
    </source>
</evidence>
<dbReference type="NCBIfam" id="TIGR03071">
    <property type="entry name" value="couple_hipA"/>
    <property type="match status" value="1"/>
</dbReference>